<dbReference type="NCBIfam" id="NF040893">
    <property type="entry name" value="SAVMC3_10250"/>
    <property type="match status" value="1"/>
</dbReference>
<keyword evidence="2" id="KW-1185">Reference proteome</keyword>
<evidence type="ECO:0000313" key="2">
    <source>
        <dbReference type="Proteomes" id="UP001596074"/>
    </source>
</evidence>
<dbReference type="Proteomes" id="UP001596074">
    <property type="component" value="Unassembled WGS sequence"/>
</dbReference>
<organism evidence="1 2">
    <name type="scientific">Actinomadura rugatobispora</name>
    <dbReference type="NCBI Taxonomy" id="1994"/>
    <lineage>
        <taxon>Bacteria</taxon>
        <taxon>Bacillati</taxon>
        <taxon>Actinomycetota</taxon>
        <taxon>Actinomycetes</taxon>
        <taxon>Streptosporangiales</taxon>
        <taxon>Thermomonosporaceae</taxon>
        <taxon>Actinomadura</taxon>
    </lineage>
</organism>
<dbReference type="Gene3D" id="3.30.70.1230">
    <property type="entry name" value="Nucleotide cyclase"/>
    <property type="match status" value="1"/>
</dbReference>
<dbReference type="RefSeq" id="WP_378290809.1">
    <property type="nucleotide sequence ID" value="NZ_JBHSON010000117.1"/>
</dbReference>
<dbReference type="EMBL" id="JBHSON010000117">
    <property type="protein sequence ID" value="MFC5753612.1"/>
    <property type="molecule type" value="Genomic_DNA"/>
</dbReference>
<gene>
    <name evidence="1" type="ORF">ACFPZN_49020</name>
</gene>
<name>A0ABW1AGI3_9ACTN</name>
<dbReference type="InterPro" id="IPR054284">
    <property type="entry name" value="DUF7019"/>
</dbReference>
<evidence type="ECO:0000313" key="1">
    <source>
        <dbReference type="EMBL" id="MFC5753612.1"/>
    </source>
</evidence>
<dbReference type="SUPFAM" id="SSF55073">
    <property type="entry name" value="Nucleotide cyclase"/>
    <property type="match status" value="1"/>
</dbReference>
<protein>
    <submittedName>
        <fullName evidence="1">SAVMC3_10250 family protein</fullName>
    </submittedName>
</protein>
<dbReference type="InterPro" id="IPR029787">
    <property type="entry name" value="Nucleotide_cyclase"/>
</dbReference>
<sequence length="460" mass="51324">MNEPPAVHQAIVCVDVEKFTDQHRTNPHQLAVRRGLYQALDRAFDRAGVLWQDCYHEDRGDGAMILVPPEVPKKFLVVDVLHQMAAALAEHNDIHDERARIRLRMALHAGEIHRDDHGVVGEAINFTFRLLEATPLKQALAQSSGALAVIASQRIFEDVIRHTPASRPASYRQVQVSVKNTEASAWISSHDDPHPPVEQVTPFRDLLYLSENKMRVLSPQVPQQIWKKAGFEAGVNGGPAFSQGPASRPFWARLFPARARGDAPQSSVTMLDPVIEMIEQQRKVRWFTDERLHAGDWVQFEDEFFYGDAAPAGMSYDEVVVVTGLVYFAARPQGTPFVLIGSSANVLDRWQPPDSHIKTVGAYYVEAVRAYAARLARLPDEAAESEFTPPRSRRSSDHNLVQALRYLAPTARSVEPHSGWAAGPVTLRGHARVLATPKVEIWGRAILATPLYVEYAPDDD</sequence>
<reference evidence="2" key="1">
    <citation type="journal article" date="2019" name="Int. J. Syst. Evol. Microbiol.">
        <title>The Global Catalogue of Microorganisms (GCM) 10K type strain sequencing project: providing services to taxonomists for standard genome sequencing and annotation.</title>
        <authorList>
            <consortium name="The Broad Institute Genomics Platform"/>
            <consortium name="The Broad Institute Genome Sequencing Center for Infectious Disease"/>
            <person name="Wu L."/>
            <person name="Ma J."/>
        </authorList>
    </citation>
    <scope>NUCLEOTIDE SEQUENCE [LARGE SCALE GENOMIC DNA]</scope>
    <source>
        <strain evidence="2">KCTC 42087</strain>
    </source>
</reference>
<dbReference type="Pfam" id="PF22880">
    <property type="entry name" value="DUF7019"/>
    <property type="match status" value="1"/>
</dbReference>
<comment type="caution">
    <text evidence="1">The sequence shown here is derived from an EMBL/GenBank/DDBJ whole genome shotgun (WGS) entry which is preliminary data.</text>
</comment>
<accession>A0ABW1AGI3</accession>
<proteinExistence type="predicted"/>